<evidence type="ECO:0000256" key="1">
    <source>
        <dbReference type="ARBA" id="ARBA00022598"/>
    </source>
</evidence>
<evidence type="ECO:0008006" key="12">
    <source>
        <dbReference type="Google" id="ProtNLM"/>
    </source>
</evidence>
<feature type="domain" description="CHY-type" evidence="8">
    <location>
        <begin position="1102"/>
        <end position="1171"/>
    </location>
</feature>
<feature type="domain" description="RING-type" evidence="7">
    <location>
        <begin position="1238"/>
        <end position="1280"/>
    </location>
</feature>
<evidence type="ECO:0000259" key="7">
    <source>
        <dbReference type="PROSITE" id="PS50089"/>
    </source>
</evidence>
<gene>
    <name evidence="10" type="ORF">Csa_1G008480</name>
</gene>
<feature type="region of interest" description="Disordered" evidence="6">
    <location>
        <begin position="1"/>
        <end position="67"/>
    </location>
</feature>
<dbReference type="FunFam" id="3.30.40.10:FF:000208">
    <property type="entry name" value="Zinc finger protein-related isoform 1"/>
    <property type="match status" value="1"/>
</dbReference>
<evidence type="ECO:0000256" key="6">
    <source>
        <dbReference type="SAM" id="MobiDB-lite"/>
    </source>
</evidence>
<dbReference type="GO" id="GO:0008270">
    <property type="term" value="F:zinc ion binding"/>
    <property type="evidence" value="ECO:0007669"/>
    <property type="project" value="UniProtKB-KW"/>
</dbReference>
<dbReference type="InterPro" id="IPR017921">
    <property type="entry name" value="Znf_CTCHY"/>
</dbReference>
<reference evidence="10 11" key="1">
    <citation type="journal article" date="2009" name="Nat. Genet.">
        <title>The genome of the cucumber, Cucumis sativus L.</title>
        <authorList>
            <person name="Huang S."/>
            <person name="Li R."/>
            <person name="Zhang Z."/>
            <person name="Li L."/>
            <person name="Gu X."/>
            <person name="Fan W."/>
            <person name="Lucas W.J."/>
            <person name="Wang X."/>
            <person name="Xie B."/>
            <person name="Ni P."/>
            <person name="Ren Y."/>
            <person name="Zhu H."/>
            <person name="Li J."/>
            <person name="Lin K."/>
            <person name="Jin W."/>
            <person name="Fei Z."/>
            <person name="Li G."/>
            <person name="Staub J."/>
            <person name="Kilian A."/>
            <person name="van der Vossen E.A."/>
            <person name="Wu Y."/>
            <person name="Guo J."/>
            <person name="He J."/>
            <person name="Jia Z."/>
            <person name="Ren Y."/>
            <person name="Tian G."/>
            <person name="Lu Y."/>
            <person name="Ruan J."/>
            <person name="Qian W."/>
            <person name="Wang M."/>
            <person name="Huang Q."/>
            <person name="Li B."/>
            <person name="Xuan Z."/>
            <person name="Cao J."/>
            <person name="Asan"/>
            <person name="Wu Z."/>
            <person name="Zhang J."/>
            <person name="Cai Q."/>
            <person name="Bai Y."/>
            <person name="Zhao B."/>
            <person name="Han Y."/>
            <person name="Li Y."/>
            <person name="Li X."/>
            <person name="Wang S."/>
            <person name="Shi Q."/>
            <person name="Liu S."/>
            <person name="Cho W.K."/>
            <person name="Kim J.Y."/>
            <person name="Xu Y."/>
            <person name="Heller-Uszynska K."/>
            <person name="Miao H."/>
            <person name="Cheng Z."/>
            <person name="Zhang S."/>
            <person name="Wu J."/>
            <person name="Yang Y."/>
            <person name="Kang H."/>
            <person name="Li M."/>
            <person name="Liang H."/>
            <person name="Ren X."/>
            <person name="Shi Z."/>
            <person name="Wen M."/>
            <person name="Jian M."/>
            <person name="Yang H."/>
            <person name="Zhang G."/>
            <person name="Yang Z."/>
            <person name="Chen R."/>
            <person name="Liu S."/>
            <person name="Li J."/>
            <person name="Ma L."/>
            <person name="Liu H."/>
            <person name="Zhou Y."/>
            <person name="Zhao J."/>
            <person name="Fang X."/>
            <person name="Li G."/>
            <person name="Fang L."/>
            <person name="Li Y."/>
            <person name="Liu D."/>
            <person name="Zheng H."/>
            <person name="Zhang Y."/>
            <person name="Qin N."/>
            <person name="Li Z."/>
            <person name="Yang G."/>
            <person name="Yang S."/>
            <person name="Bolund L."/>
            <person name="Kristiansen K."/>
            <person name="Zheng H."/>
            <person name="Li S."/>
            <person name="Zhang X."/>
            <person name="Yang H."/>
            <person name="Wang J."/>
            <person name="Sun R."/>
            <person name="Zhang B."/>
            <person name="Jiang S."/>
            <person name="Wang J."/>
            <person name="Du Y."/>
            <person name="Li S."/>
        </authorList>
    </citation>
    <scope>NUCLEOTIDE SEQUENCE [LARGE SCALE GENOMIC DNA]</scope>
    <source>
        <strain evidence="11">cv. 9930</strain>
    </source>
</reference>
<dbReference type="GO" id="GO:0061630">
    <property type="term" value="F:ubiquitin protein ligase activity"/>
    <property type="evidence" value="ECO:0000318"/>
    <property type="project" value="GO_Central"/>
</dbReference>
<sequence length="1344" mass="154126">MKIEGKAHESTRRARVRALPAHAMKSTQKLTWRPARDDKREKKKKEKKKKTLFHQISPFKNPSPPSQFLPSQCQISLPLLTWASHSPSPLPYMEGAAADSSDSSLHHDLPFTPPEAAEDNYYSDSELFRVSLTEAPILLLIKFHQALRLEVADLRRVTLAAAESGGYGGEFVSGLIRRVEFLKLAYKYHCAAEDEVVFPALDLHTKNVISTYSLEHESLDGLFTSISKLCEDINGENKDISKPFQELIFCLGTIQTTICQHMIKEEQQVFPLLMKEFSAREQASLVWQFICSVPMILLEELLPWMMSFLPADQQSEVVNCLRDVVPNEKLLQEVIMSWLGSTEKPWRDVEVEDIKLQSSQENGQSPVDSLHIWHGAIMKDLKEVLKCLFQVKSCTSTALSNLDTLLVQIKFLADVILFYRKASEKFFCPVFNQRSDVCLTTSDQSFLSDGHIEGLQQLLQHGAQDTIPLSIFLEKLCWDMESFVIRVSKQFTFQETKVLPVIRKSCSHKTQQQLLYLSLRTLPLGLLKCIITWFSAHLSEEELRSVLQAKSEGNFQVNNALVALLHDWFRIGYSGKTSVEQFGQDLQQIFKTRSYILDKQVEQMKEVAGTSSLSSNAQFYKGENSEEMGLLSTNKDKSFMSNSSPTVSCTAPAYGTSYSSGINLQIHFPGTVKVPCPYTKHLYEGRPHSAFNQPKPIDLIFFFHKALKKELDYFVLGSAKLVEHVGILTEFRRRFQLVKFLYQIHTDAEDQIAFPALEKKGKFQNISYSYTIDHKLEVHQFSKISFVLSEMSELHSSNFYVNADRKIFSHRQLCLELHDMCKSLHKSLSDHVDREEIELWPLFREFFTIDEQETLIGAIFGRTKAEILQDMIPWQMSYLTPSDQHDMMSMFHKVTRNTMFNEWLREWWEGYDHENVAAEVKTITPLLTSDPLEIISKYLSKEVTDVCEGNLFGKTISSTQKEHQFHVTNADKTEMFILNDEAKDFDGDQHDETFEESTKLVSHGVGDRDADGITEHETEKEQPDEGKKSSQNDHLLTISQEELEAVIRRVSRDSSLDSKSKSHLIQNLLMSRWIAKHHSQVEINITSENQGYAGQYPSYRDSLKKEFGCKHYKRNCKLLAPCCNQLYTCIHCHDEATDHSLDRKTITKMMCMNCLVVQPIRKTCSTLSCGNLSMGKYFCKICKLFDDSRDIYHCPYCNLCRVGKGLGIDYFHCMNCNACMSRALSVHICREKCLEDNCPICHEYIFTSTLPVKSLPCGHLMHSACFQEYTYTHYTCPICSKSLGDMQVYFKMLDAFLAEEKIPEEYSGKTQVILCNDCEKRGTAPFHWLYHKCSYCGSYNTRVL</sequence>
<organism evidence="10 11">
    <name type="scientific">Cucumis sativus</name>
    <name type="common">Cucumber</name>
    <dbReference type="NCBI Taxonomy" id="3659"/>
    <lineage>
        <taxon>Eukaryota</taxon>
        <taxon>Viridiplantae</taxon>
        <taxon>Streptophyta</taxon>
        <taxon>Embryophyta</taxon>
        <taxon>Tracheophyta</taxon>
        <taxon>Spermatophyta</taxon>
        <taxon>Magnoliopsida</taxon>
        <taxon>eudicotyledons</taxon>
        <taxon>Gunneridae</taxon>
        <taxon>Pentapetalae</taxon>
        <taxon>rosids</taxon>
        <taxon>fabids</taxon>
        <taxon>Cucurbitales</taxon>
        <taxon>Cucurbitaceae</taxon>
        <taxon>Benincaseae</taxon>
        <taxon>Cucumis</taxon>
    </lineage>
</organism>
<dbReference type="PROSITE" id="PS51266">
    <property type="entry name" value="ZF_CHY"/>
    <property type="match status" value="1"/>
</dbReference>
<evidence type="ECO:0000259" key="9">
    <source>
        <dbReference type="PROSITE" id="PS51270"/>
    </source>
</evidence>
<dbReference type="STRING" id="3659.A0A0A0LS83"/>
<dbReference type="eggNOG" id="KOG1940">
    <property type="taxonomic scope" value="Eukaryota"/>
</dbReference>
<dbReference type="GO" id="GO:0016874">
    <property type="term" value="F:ligase activity"/>
    <property type="evidence" value="ECO:0007669"/>
    <property type="project" value="UniProtKB-KW"/>
</dbReference>
<dbReference type="GO" id="GO:0006879">
    <property type="term" value="P:intracellular iron ion homeostasis"/>
    <property type="evidence" value="ECO:0007669"/>
    <property type="project" value="UniProtKB-ARBA"/>
</dbReference>
<feature type="compositionally biased region" description="Basic residues" evidence="6">
    <location>
        <begin position="41"/>
        <end position="52"/>
    </location>
</feature>
<accession>A0A0A0LS83</accession>
<dbReference type="Gene3D" id="1.20.120.520">
    <property type="entry name" value="nmb1532 protein domain like"/>
    <property type="match status" value="2"/>
</dbReference>
<dbReference type="InterPro" id="IPR001841">
    <property type="entry name" value="Znf_RING"/>
</dbReference>
<feature type="domain" description="CTCHY-type" evidence="9">
    <location>
        <begin position="1174"/>
        <end position="1237"/>
    </location>
</feature>
<dbReference type="PANTHER" id="PTHR21319">
    <property type="entry name" value="RING FINGER AND CHY ZINC FINGER DOMAIN-CONTAINING PROTEIN 1"/>
    <property type="match status" value="1"/>
</dbReference>
<proteinExistence type="predicted"/>
<dbReference type="Pfam" id="PF14599">
    <property type="entry name" value="zinc_ribbon_6"/>
    <property type="match status" value="1"/>
</dbReference>
<feature type="compositionally biased region" description="Basic and acidic residues" evidence="6">
    <location>
        <begin position="1005"/>
        <end position="1031"/>
    </location>
</feature>
<evidence type="ECO:0000256" key="5">
    <source>
        <dbReference type="PROSITE-ProRule" id="PRU00601"/>
    </source>
</evidence>
<dbReference type="InterPro" id="IPR008913">
    <property type="entry name" value="Znf_CHY"/>
</dbReference>
<keyword evidence="3 5" id="KW-0863">Zinc-finger</keyword>
<dbReference type="Proteomes" id="UP000029981">
    <property type="component" value="Chromosome 1"/>
</dbReference>
<dbReference type="Pfam" id="PF13639">
    <property type="entry name" value="zf-RING_2"/>
    <property type="match status" value="1"/>
</dbReference>
<feature type="compositionally biased region" description="Basic and acidic residues" evidence="6">
    <location>
        <begin position="1"/>
        <end position="12"/>
    </location>
</feature>
<dbReference type="EMBL" id="CM002922">
    <property type="protein sequence ID" value="KGN63642.1"/>
    <property type="molecule type" value="Genomic_DNA"/>
</dbReference>
<dbReference type="GO" id="GO:0005634">
    <property type="term" value="C:nucleus"/>
    <property type="evidence" value="ECO:0000318"/>
    <property type="project" value="GO_Central"/>
</dbReference>
<dbReference type="Pfam" id="PF01814">
    <property type="entry name" value="Hemerythrin"/>
    <property type="match status" value="1"/>
</dbReference>
<evidence type="ECO:0000256" key="2">
    <source>
        <dbReference type="ARBA" id="ARBA00022723"/>
    </source>
</evidence>
<keyword evidence="11" id="KW-1185">Reference proteome</keyword>
<dbReference type="Gene3D" id="2.20.28.10">
    <property type="match status" value="1"/>
</dbReference>
<dbReference type="CDD" id="cd16464">
    <property type="entry name" value="RING-H2_Pirh2-like"/>
    <property type="match status" value="1"/>
</dbReference>
<dbReference type="InterPro" id="IPR037274">
    <property type="entry name" value="Znf_CHY_sf"/>
</dbReference>
<dbReference type="PANTHER" id="PTHR21319:SF39">
    <property type="entry name" value="ZINC FINGER PROTEIN"/>
    <property type="match status" value="1"/>
</dbReference>
<feature type="region of interest" description="Disordered" evidence="6">
    <location>
        <begin position="987"/>
        <end position="1033"/>
    </location>
</feature>
<feature type="compositionally biased region" description="Basic and acidic residues" evidence="6">
    <location>
        <begin position="987"/>
        <end position="998"/>
    </location>
</feature>
<evidence type="ECO:0000256" key="3">
    <source>
        <dbReference type="ARBA" id="ARBA00022771"/>
    </source>
</evidence>
<evidence type="ECO:0000259" key="8">
    <source>
        <dbReference type="PROSITE" id="PS51266"/>
    </source>
</evidence>
<reference evidence="10 11" key="2">
    <citation type="journal article" date="2009" name="PLoS ONE">
        <title>An integrated genetic and cytogenetic map of the cucumber genome.</title>
        <authorList>
            <person name="Ren Y."/>
            <person name="Zhang Z."/>
            <person name="Liu J."/>
            <person name="Staub J.E."/>
            <person name="Han Y."/>
            <person name="Cheng Z."/>
            <person name="Li X."/>
            <person name="Lu J."/>
            <person name="Miao H."/>
            <person name="Kang H."/>
            <person name="Xie B."/>
            <person name="Gu X."/>
            <person name="Wang X."/>
            <person name="Du Y."/>
            <person name="Jin W."/>
            <person name="Huang S."/>
        </authorList>
    </citation>
    <scope>NUCLEOTIDE SEQUENCE [LARGE SCALE GENOMIC DNA]</scope>
    <source>
        <strain evidence="11">cv. 9930</strain>
    </source>
</reference>
<keyword evidence="4" id="KW-0862">Zinc</keyword>
<reference evidence="10 11" key="4">
    <citation type="journal article" date="2011" name="BMC Genomics">
        <title>RNA-Seq improves annotation of protein-coding genes in the cucumber genome.</title>
        <authorList>
            <person name="Li Z."/>
            <person name="Zhang Z."/>
            <person name="Yan P."/>
            <person name="Huang S."/>
            <person name="Fei Z."/>
            <person name="Lin K."/>
        </authorList>
    </citation>
    <scope>NUCLEOTIDE SEQUENCE [LARGE SCALE GENOMIC DNA]</scope>
    <source>
        <strain evidence="11">cv. 9930</strain>
    </source>
</reference>
<evidence type="ECO:0000313" key="11">
    <source>
        <dbReference type="Proteomes" id="UP000029981"/>
    </source>
</evidence>
<dbReference type="GO" id="GO:0016567">
    <property type="term" value="P:protein ubiquitination"/>
    <property type="evidence" value="ECO:0000318"/>
    <property type="project" value="GO_Central"/>
</dbReference>
<dbReference type="SUPFAM" id="SSF161245">
    <property type="entry name" value="Zinc hairpin stack"/>
    <property type="match status" value="1"/>
</dbReference>
<protein>
    <recommendedName>
        <fullName evidence="12">Zinc finger protein</fullName>
    </recommendedName>
</protein>
<dbReference type="SUPFAM" id="SSF57850">
    <property type="entry name" value="RING/U-box"/>
    <property type="match status" value="1"/>
</dbReference>
<dbReference type="SUPFAM" id="SSF161219">
    <property type="entry name" value="CHY zinc finger-like"/>
    <property type="match status" value="1"/>
</dbReference>
<dbReference type="CDD" id="cd12108">
    <property type="entry name" value="Hr-like"/>
    <property type="match status" value="2"/>
</dbReference>
<dbReference type="InterPro" id="IPR012312">
    <property type="entry name" value="Hemerythrin-like"/>
</dbReference>
<keyword evidence="1" id="KW-0436">Ligase</keyword>
<reference evidence="10 11" key="3">
    <citation type="journal article" date="2010" name="BMC Genomics">
        <title>Transcriptome sequencing and comparative analysis of cucumber flowers with different sex types.</title>
        <authorList>
            <person name="Guo S."/>
            <person name="Zheng Y."/>
            <person name="Joung J.G."/>
            <person name="Liu S."/>
            <person name="Zhang Z."/>
            <person name="Crasta O.R."/>
            <person name="Sobral B.W."/>
            <person name="Xu Y."/>
            <person name="Huang S."/>
            <person name="Fei Z."/>
        </authorList>
    </citation>
    <scope>NUCLEOTIDE SEQUENCE [LARGE SCALE GENOMIC DNA]</scope>
    <source>
        <strain evidence="11">cv. 9930</strain>
    </source>
</reference>
<dbReference type="InterPro" id="IPR013083">
    <property type="entry name" value="Znf_RING/FYVE/PHD"/>
</dbReference>
<dbReference type="Gramene" id="KGN63642">
    <property type="protein sequence ID" value="KGN63642"/>
    <property type="gene ID" value="Csa_1G008480"/>
</dbReference>
<keyword evidence="2" id="KW-0479">Metal-binding</keyword>
<dbReference type="Gene3D" id="3.30.40.10">
    <property type="entry name" value="Zinc/RING finger domain, C3HC4 (zinc finger)"/>
    <property type="match status" value="1"/>
</dbReference>
<dbReference type="Pfam" id="PF05495">
    <property type="entry name" value="zf-CHY"/>
    <property type="match status" value="1"/>
</dbReference>
<dbReference type="InterPro" id="IPR037275">
    <property type="entry name" value="Znf_CTCHY_sf"/>
</dbReference>
<evidence type="ECO:0000313" key="10">
    <source>
        <dbReference type="EMBL" id="KGN63642.1"/>
    </source>
</evidence>
<dbReference type="PROSITE" id="PS51270">
    <property type="entry name" value="ZF_CTCHY"/>
    <property type="match status" value="1"/>
</dbReference>
<dbReference type="InterPro" id="IPR039512">
    <property type="entry name" value="RCHY1_zinc-ribbon"/>
</dbReference>
<dbReference type="OMA" id="ICHEDIF"/>
<dbReference type="PROSITE" id="PS50089">
    <property type="entry name" value="ZF_RING_2"/>
    <property type="match status" value="1"/>
</dbReference>
<dbReference type="SMART" id="SM00184">
    <property type="entry name" value="RING"/>
    <property type="match status" value="1"/>
</dbReference>
<dbReference type="GO" id="GO:0006511">
    <property type="term" value="P:ubiquitin-dependent protein catabolic process"/>
    <property type="evidence" value="ECO:0000318"/>
    <property type="project" value="GO_Central"/>
</dbReference>
<name>A0A0A0LS83_CUCSA</name>
<evidence type="ECO:0000256" key="4">
    <source>
        <dbReference type="ARBA" id="ARBA00022833"/>
    </source>
</evidence>